<proteinExistence type="predicted"/>
<keyword evidence="3" id="KW-1185">Reference proteome</keyword>
<dbReference type="AlphaFoldDB" id="A0A4R6UPY6"/>
<dbReference type="EMBL" id="SNYO01000012">
    <property type="protein sequence ID" value="TDQ47739.1"/>
    <property type="molecule type" value="Genomic_DNA"/>
</dbReference>
<keyword evidence="1" id="KW-0472">Membrane</keyword>
<name>A0A4R6UPY6_9PSEU</name>
<keyword evidence="1" id="KW-1133">Transmembrane helix</keyword>
<feature type="transmembrane region" description="Helical" evidence="1">
    <location>
        <begin position="12"/>
        <end position="32"/>
    </location>
</feature>
<keyword evidence="1" id="KW-0812">Transmembrane</keyword>
<gene>
    <name evidence="2" type="ORF">EV188_1129</name>
</gene>
<evidence type="ECO:0000313" key="2">
    <source>
        <dbReference type="EMBL" id="TDQ47739.1"/>
    </source>
</evidence>
<evidence type="ECO:0000256" key="1">
    <source>
        <dbReference type="SAM" id="Phobius"/>
    </source>
</evidence>
<accession>A0A4R6UPY6</accession>
<reference evidence="2 3" key="1">
    <citation type="submission" date="2019-03" db="EMBL/GenBank/DDBJ databases">
        <title>Genomic Encyclopedia of Type Strains, Phase IV (KMG-IV): sequencing the most valuable type-strain genomes for metagenomic binning, comparative biology and taxonomic classification.</title>
        <authorList>
            <person name="Goeker M."/>
        </authorList>
    </citation>
    <scope>NUCLEOTIDE SEQUENCE [LARGE SCALE GENOMIC DNA]</scope>
    <source>
        <strain evidence="2 3">DSM 45775</strain>
    </source>
</reference>
<sequence>MVDGDTGRARLWLALTLLAIPAVGGAVAVLQLA</sequence>
<protein>
    <submittedName>
        <fullName evidence="2">Uncharacterized protein</fullName>
    </submittedName>
</protein>
<organism evidence="2 3">
    <name type="scientific">Actinomycetospora succinea</name>
    <dbReference type="NCBI Taxonomy" id="663603"/>
    <lineage>
        <taxon>Bacteria</taxon>
        <taxon>Bacillati</taxon>
        <taxon>Actinomycetota</taxon>
        <taxon>Actinomycetes</taxon>
        <taxon>Pseudonocardiales</taxon>
        <taxon>Pseudonocardiaceae</taxon>
        <taxon>Actinomycetospora</taxon>
    </lineage>
</organism>
<dbReference type="Proteomes" id="UP000295705">
    <property type="component" value="Unassembled WGS sequence"/>
</dbReference>
<evidence type="ECO:0000313" key="3">
    <source>
        <dbReference type="Proteomes" id="UP000295705"/>
    </source>
</evidence>
<comment type="caution">
    <text evidence="2">The sequence shown here is derived from an EMBL/GenBank/DDBJ whole genome shotgun (WGS) entry which is preliminary data.</text>
</comment>